<feature type="transmembrane region" description="Helical" evidence="5">
    <location>
        <begin position="66"/>
        <end position="88"/>
    </location>
</feature>
<evidence type="ECO:0000256" key="2">
    <source>
        <dbReference type="ARBA" id="ARBA00022692"/>
    </source>
</evidence>
<proteinExistence type="predicted"/>
<protein>
    <submittedName>
        <fullName evidence="6">Uncharacterized protein</fullName>
    </submittedName>
</protein>
<dbReference type="GO" id="GO:0016020">
    <property type="term" value="C:membrane"/>
    <property type="evidence" value="ECO:0007669"/>
    <property type="project" value="UniProtKB-SubCell"/>
</dbReference>
<gene>
    <name evidence="6" type="ORF">EVOR1521_LOCUS10915</name>
</gene>
<dbReference type="PANTHER" id="PTHR30238:SF0">
    <property type="entry name" value="THYLAKOID MEMBRANE PROTEIN TERC, CHLOROPLASTIC"/>
    <property type="match status" value="1"/>
</dbReference>
<keyword evidence="3 5" id="KW-1133">Transmembrane helix</keyword>
<evidence type="ECO:0000256" key="4">
    <source>
        <dbReference type="ARBA" id="ARBA00023136"/>
    </source>
</evidence>
<name>A0AA36IBX1_9DINO</name>
<feature type="transmembrane region" description="Helical" evidence="5">
    <location>
        <begin position="36"/>
        <end position="54"/>
    </location>
</feature>
<evidence type="ECO:0000256" key="3">
    <source>
        <dbReference type="ARBA" id="ARBA00022989"/>
    </source>
</evidence>
<feature type="transmembrane region" description="Helical" evidence="5">
    <location>
        <begin position="132"/>
        <end position="150"/>
    </location>
</feature>
<dbReference type="Proteomes" id="UP001178507">
    <property type="component" value="Unassembled WGS sequence"/>
</dbReference>
<evidence type="ECO:0000313" key="6">
    <source>
        <dbReference type="EMBL" id="CAJ1383933.1"/>
    </source>
</evidence>
<dbReference type="EMBL" id="CAUJNA010001062">
    <property type="protein sequence ID" value="CAJ1383933.1"/>
    <property type="molecule type" value="Genomic_DNA"/>
</dbReference>
<comment type="subcellular location">
    <subcellularLocation>
        <location evidence="1">Membrane</location>
        <topology evidence="1">Multi-pass membrane protein</topology>
    </subcellularLocation>
</comment>
<accession>A0AA36IBX1</accession>
<feature type="transmembrane region" description="Helical" evidence="5">
    <location>
        <begin position="100"/>
        <end position="120"/>
    </location>
</feature>
<evidence type="ECO:0000313" key="7">
    <source>
        <dbReference type="Proteomes" id="UP001178507"/>
    </source>
</evidence>
<dbReference type="AlphaFoldDB" id="A0AA36IBX1"/>
<dbReference type="InterPro" id="IPR005496">
    <property type="entry name" value="Integral_membrane_TerC"/>
</dbReference>
<dbReference type="PANTHER" id="PTHR30238">
    <property type="entry name" value="MEMBRANE BOUND PREDICTED REDOX MODULATOR"/>
    <property type="match status" value="1"/>
</dbReference>
<dbReference type="Pfam" id="PF03741">
    <property type="entry name" value="TerC"/>
    <property type="match status" value="1"/>
</dbReference>
<keyword evidence="2 5" id="KW-0812">Transmembrane</keyword>
<comment type="caution">
    <text evidence="6">The sequence shown here is derived from an EMBL/GenBank/DDBJ whole genome shotgun (WGS) entry which is preliminary data.</text>
</comment>
<sequence>MLPESLLSVANKDIWKHALDRDQQVRLFAAEDMSSWATFAAVFICLIMLDYFFLNRSAEELTIGRALRYTLFWICTAFAFCGWVWYTYGRTGAFMWMSGYILEWLLSFDNLFVFHLIFNLYGTPDHLKHRPLYLGICGAVLFRLLFIFVGEYMMHAMVFMHFVFGTFLVYTGIKTLTSNEEDEDPSQNPMVKWLQDKVPFVNVYDDNGAFFVKVPVNQGENETATDEWTVQDTEAAKLSGDKEATYGTVDFSNYKLQAVADKRQDEPTACVLHDFLV</sequence>
<evidence type="ECO:0000256" key="5">
    <source>
        <dbReference type="SAM" id="Phobius"/>
    </source>
</evidence>
<keyword evidence="7" id="KW-1185">Reference proteome</keyword>
<keyword evidence="4 5" id="KW-0472">Membrane</keyword>
<reference evidence="6" key="1">
    <citation type="submission" date="2023-08" db="EMBL/GenBank/DDBJ databases">
        <authorList>
            <person name="Chen Y."/>
            <person name="Shah S."/>
            <person name="Dougan E. K."/>
            <person name="Thang M."/>
            <person name="Chan C."/>
        </authorList>
    </citation>
    <scope>NUCLEOTIDE SEQUENCE</scope>
</reference>
<organism evidence="6 7">
    <name type="scientific">Effrenium voratum</name>
    <dbReference type="NCBI Taxonomy" id="2562239"/>
    <lineage>
        <taxon>Eukaryota</taxon>
        <taxon>Sar</taxon>
        <taxon>Alveolata</taxon>
        <taxon>Dinophyceae</taxon>
        <taxon>Suessiales</taxon>
        <taxon>Symbiodiniaceae</taxon>
        <taxon>Effrenium</taxon>
    </lineage>
</organism>
<evidence type="ECO:0000256" key="1">
    <source>
        <dbReference type="ARBA" id="ARBA00004141"/>
    </source>
</evidence>